<evidence type="ECO:0000313" key="1">
    <source>
        <dbReference type="Proteomes" id="UP000694920"/>
    </source>
</evidence>
<proteinExistence type="predicted"/>
<dbReference type="RefSeq" id="XP_024943437.1">
    <property type="nucleotide sequence ID" value="XM_025087669.1"/>
</dbReference>
<sequence>MEIAKDLHNDVDLENISKINESMENHYKMKNKSKIASEAEEIYLTGDSDNDSGFLGASTGSLECLEETSEPEAISQDDDYFEIQDDFDLNTEEDISKKLECPMKSCMTEKDNIAIQDFESAVKIVLGKIEFPKDYEYLTISAKYEWLKETLEKSCRILPHDLLQSLSGFLLPGDCGRAKTDRPSWLDMDKFLRGQKFAQDHLFGVYFAELLSLFALFSFRDGLKPMIVTGKSSTPYTAFRRYLSTGVRIRNWYTEDPWLKGTAAYKDIQTVRRMHSAVRQRLWKINKEDINEEANVPNAWCPTKDILLEDFRSSCPVPSPGQCFWQHCDASSIQFKGLNQSDMSATQFGFVGLIILHPVSFGVHYATDEDLEAFCHVWRGIGYLLGIQDEYNFCRGSLDEIRQRSRDFINFWVKPNLREINPEWEHMLRCILAGLQYYFPGSSYETALMYFTELIEVPMPRLYNSMSYMEWIKHNLNKSLFYFMSRITAVRQLMNKRLNDALDKAVNYDSERHEALKKLSEITLERVAAHL</sequence>
<dbReference type="KEGG" id="ccin:107270262"/>
<dbReference type="GeneID" id="107270262"/>
<protein>
    <submittedName>
        <fullName evidence="2">Uncharacterized protein LOC107270262</fullName>
    </submittedName>
</protein>
<organism evidence="1 2">
    <name type="scientific">Cephus cinctus</name>
    <name type="common">Wheat stem sawfly</name>
    <dbReference type="NCBI Taxonomy" id="211228"/>
    <lineage>
        <taxon>Eukaryota</taxon>
        <taxon>Metazoa</taxon>
        <taxon>Ecdysozoa</taxon>
        <taxon>Arthropoda</taxon>
        <taxon>Hexapoda</taxon>
        <taxon>Insecta</taxon>
        <taxon>Pterygota</taxon>
        <taxon>Neoptera</taxon>
        <taxon>Endopterygota</taxon>
        <taxon>Hymenoptera</taxon>
        <taxon>Cephoidea</taxon>
        <taxon>Cephidae</taxon>
        <taxon>Cephus</taxon>
    </lineage>
</organism>
<name>A0AAJ7RLZ8_CEPCN</name>
<dbReference type="AlphaFoldDB" id="A0AAJ7RLZ8"/>
<dbReference type="PANTHER" id="PTHR37159">
    <property type="entry name" value="GH11867P"/>
    <property type="match status" value="1"/>
</dbReference>
<keyword evidence="1" id="KW-1185">Reference proteome</keyword>
<reference evidence="2" key="1">
    <citation type="submission" date="2025-08" db="UniProtKB">
        <authorList>
            <consortium name="RefSeq"/>
        </authorList>
    </citation>
    <scope>IDENTIFICATION</scope>
</reference>
<accession>A0AAJ7RLZ8</accession>
<dbReference type="PANTHER" id="PTHR37159:SF1">
    <property type="entry name" value="GH11867P"/>
    <property type="match status" value="1"/>
</dbReference>
<gene>
    <name evidence="2" type="primary">LOC107270262</name>
</gene>
<evidence type="ECO:0000313" key="2">
    <source>
        <dbReference type="RefSeq" id="XP_024943437.1"/>
    </source>
</evidence>
<dbReference type="Proteomes" id="UP000694920">
    <property type="component" value="Unplaced"/>
</dbReference>